<keyword evidence="3" id="KW-1185">Reference proteome</keyword>
<dbReference type="RefSeq" id="WP_015217862.1">
    <property type="nucleotide sequence ID" value="NC_019774.1"/>
</dbReference>
<evidence type="ECO:0000256" key="1">
    <source>
        <dbReference type="SAM" id="Coils"/>
    </source>
</evidence>
<organism evidence="2 3">
    <name type="scientific">Anabaena cylindrica (strain ATCC 27899 / PCC 7122)</name>
    <dbReference type="NCBI Taxonomy" id="272123"/>
    <lineage>
        <taxon>Bacteria</taxon>
        <taxon>Bacillati</taxon>
        <taxon>Cyanobacteriota</taxon>
        <taxon>Cyanophyceae</taxon>
        <taxon>Nostocales</taxon>
        <taxon>Nostocaceae</taxon>
        <taxon>Anabaena</taxon>
    </lineage>
</organism>
<dbReference type="HOGENOM" id="CLU_1232925_0_0_3"/>
<dbReference type="OrthoDB" id="512125at2"/>
<accession>K9ZQE8</accession>
<keyword evidence="1" id="KW-0175">Coiled coil</keyword>
<reference evidence="3" key="1">
    <citation type="journal article" date="2013" name="Proc. Natl. Acad. Sci. U.S.A.">
        <title>Improving the coverage of the cyanobacterial phylum using diversity-driven genome sequencing.</title>
        <authorList>
            <person name="Shih P.M."/>
            <person name="Wu D."/>
            <person name="Latifi A."/>
            <person name="Axen S.D."/>
            <person name="Fewer D.P."/>
            <person name="Talla E."/>
            <person name="Calteau A."/>
            <person name="Cai F."/>
            <person name="Tandeau de Marsac N."/>
            <person name="Rippka R."/>
            <person name="Herdman M."/>
            <person name="Sivonen K."/>
            <person name="Coursin T."/>
            <person name="Laurent T."/>
            <person name="Goodwin L."/>
            <person name="Nolan M."/>
            <person name="Davenport K.W."/>
            <person name="Han C.S."/>
            <person name="Rubin E.M."/>
            <person name="Eisen J.A."/>
            <person name="Woyke T."/>
            <person name="Gugger M."/>
            <person name="Kerfeld C.A."/>
        </authorList>
    </citation>
    <scope>NUCLEOTIDE SEQUENCE [LARGE SCALE GENOMIC DNA]</scope>
    <source>
        <strain evidence="3">ATCC 27899 / PCC 7122</strain>
    </source>
</reference>
<dbReference type="PATRIC" id="fig|272123.3.peg.6664"/>
<evidence type="ECO:0000313" key="2">
    <source>
        <dbReference type="EMBL" id="AFZ61401.1"/>
    </source>
</evidence>
<dbReference type="AlphaFoldDB" id="K9ZQE8"/>
<dbReference type="KEGG" id="acy:Anacy_6131"/>
<geneLocation type="plasmid" evidence="2 3">
    <name>pANACY.04</name>
</geneLocation>
<feature type="coiled-coil region" evidence="1">
    <location>
        <begin position="159"/>
        <end position="204"/>
    </location>
</feature>
<dbReference type="EMBL" id="CP003663">
    <property type="protein sequence ID" value="AFZ61401.1"/>
    <property type="molecule type" value="Genomic_DNA"/>
</dbReference>
<dbReference type="Proteomes" id="UP000010474">
    <property type="component" value="Plasmid pANACY.04"/>
</dbReference>
<proteinExistence type="predicted"/>
<protein>
    <submittedName>
        <fullName evidence="2">Uncharacterized protein</fullName>
    </submittedName>
</protein>
<gene>
    <name evidence="2" type="ordered locus">Anacy_6131</name>
</gene>
<keyword evidence="2" id="KW-0614">Plasmid</keyword>
<name>K9ZQE8_ANACC</name>
<sequence>MLIVLQDAAIRLTVQKVLDKQNRCNYHISLTGQKEVLGYLCEVMQRTSSWECDWMGCWRQFIATTKRQEGARSADIFRLISLLHSLSVYNQVVDIESRYQMPVNSSRDAKTTPPSEMIRVPNVLIPVVRQLAKIHRDGHTIALLQGLEELISQFDSSMVMEATTELQHVESKLEQIETQLSQQSEGVERKLELIAKHLEKLERAVASGRYNGGGQARNRRSAYS</sequence>
<evidence type="ECO:0000313" key="3">
    <source>
        <dbReference type="Proteomes" id="UP000010474"/>
    </source>
</evidence>